<evidence type="ECO:0000256" key="1">
    <source>
        <dbReference type="SAM" id="MobiDB-lite"/>
    </source>
</evidence>
<keyword evidence="2" id="KW-0472">Membrane</keyword>
<dbReference type="Proteomes" id="UP000234323">
    <property type="component" value="Unassembled WGS sequence"/>
</dbReference>
<dbReference type="VEuPathDB" id="FungiDB:RhiirFUN_003007"/>
<name>A0A2I1G021_9GLOM</name>
<evidence type="ECO:0000256" key="2">
    <source>
        <dbReference type="SAM" id="Phobius"/>
    </source>
</evidence>
<sequence length="76" mass="8636">MPRVGFKFKHIKHTIVLILVLSVILFIIVNFAPTNDGIKNPTGSILQKRAPQGEPKKDPPKDEPKKIQNLKKKRNL</sequence>
<keyword evidence="2" id="KW-0812">Transmembrane</keyword>
<comment type="caution">
    <text evidence="3">The sequence shown here is derived from an EMBL/GenBank/DDBJ whole genome shotgun (WGS) entry which is preliminary data.</text>
</comment>
<feature type="compositionally biased region" description="Basic and acidic residues" evidence="1">
    <location>
        <begin position="54"/>
        <end position="66"/>
    </location>
</feature>
<keyword evidence="4" id="KW-1185">Reference proteome</keyword>
<dbReference type="VEuPathDB" id="FungiDB:FUN_021173"/>
<accession>A0A2I1G021</accession>
<evidence type="ECO:0000313" key="4">
    <source>
        <dbReference type="Proteomes" id="UP000234323"/>
    </source>
</evidence>
<protein>
    <submittedName>
        <fullName evidence="3">Uncharacterized protein</fullName>
    </submittedName>
</protein>
<organism evidence="3 4">
    <name type="scientific">Rhizophagus irregularis</name>
    <dbReference type="NCBI Taxonomy" id="588596"/>
    <lineage>
        <taxon>Eukaryota</taxon>
        <taxon>Fungi</taxon>
        <taxon>Fungi incertae sedis</taxon>
        <taxon>Mucoromycota</taxon>
        <taxon>Glomeromycotina</taxon>
        <taxon>Glomeromycetes</taxon>
        <taxon>Glomerales</taxon>
        <taxon>Glomeraceae</taxon>
        <taxon>Rhizophagus</taxon>
    </lineage>
</organism>
<proteinExistence type="predicted"/>
<dbReference type="EMBL" id="LLXI01000085">
    <property type="protein sequence ID" value="PKY39975.1"/>
    <property type="molecule type" value="Genomic_DNA"/>
</dbReference>
<feature type="non-terminal residue" evidence="3">
    <location>
        <position position="76"/>
    </location>
</feature>
<dbReference type="AlphaFoldDB" id="A0A2I1G021"/>
<gene>
    <name evidence="3" type="ORF">RhiirA4_394105</name>
</gene>
<keyword evidence="2" id="KW-1133">Transmembrane helix</keyword>
<feature type="transmembrane region" description="Helical" evidence="2">
    <location>
        <begin position="12"/>
        <end position="32"/>
    </location>
</feature>
<reference evidence="3 4" key="1">
    <citation type="submission" date="2015-10" db="EMBL/GenBank/DDBJ databases">
        <title>Genome analyses suggest a sexual origin of heterokaryosis in a supposedly ancient asexual fungus.</title>
        <authorList>
            <person name="Ropars J."/>
            <person name="Sedzielewska K."/>
            <person name="Noel J."/>
            <person name="Charron P."/>
            <person name="Farinelli L."/>
            <person name="Marton T."/>
            <person name="Kruger M."/>
            <person name="Pelin A."/>
            <person name="Brachmann A."/>
            <person name="Corradi N."/>
        </authorList>
    </citation>
    <scope>NUCLEOTIDE SEQUENCE [LARGE SCALE GENOMIC DNA]</scope>
    <source>
        <strain evidence="3 4">A4</strain>
    </source>
</reference>
<evidence type="ECO:0000313" key="3">
    <source>
        <dbReference type="EMBL" id="PKY39975.1"/>
    </source>
</evidence>
<feature type="region of interest" description="Disordered" evidence="1">
    <location>
        <begin position="33"/>
        <end position="76"/>
    </location>
</feature>